<dbReference type="PANTHER" id="PTHR11575">
    <property type="entry name" value="5'-NUCLEOTIDASE-RELATED"/>
    <property type="match status" value="1"/>
</dbReference>
<dbReference type="SUPFAM" id="SSF55816">
    <property type="entry name" value="5'-nucleotidase (syn. UDP-sugar hydrolase), C-terminal domain"/>
    <property type="match status" value="2"/>
</dbReference>
<dbReference type="NCBIfam" id="NF006938">
    <property type="entry name" value="PRK09420.1"/>
    <property type="match status" value="1"/>
</dbReference>
<dbReference type="PRINTS" id="PR01607">
    <property type="entry name" value="APYRASEFAMLY"/>
</dbReference>
<dbReference type="InterPro" id="IPR029052">
    <property type="entry name" value="Metallo-depent_PP-like"/>
</dbReference>
<feature type="compositionally biased region" description="Low complexity" evidence="2">
    <location>
        <begin position="1222"/>
        <end position="1231"/>
    </location>
</feature>
<feature type="domain" description="SLH" evidence="3">
    <location>
        <begin position="1310"/>
        <end position="1373"/>
    </location>
</feature>
<dbReference type="EMBL" id="CAKMMG010000002">
    <property type="protein sequence ID" value="CAH1205273.1"/>
    <property type="molecule type" value="Genomic_DNA"/>
</dbReference>
<dbReference type="Pfam" id="PF00395">
    <property type="entry name" value="SLH"/>
    <property type="match status" value="3"/>
</dbReference>
<keyword evidence="5" id="KW-1185">Reference proteome</keyword>
<dbReference type="Pfam" id="PF02872">
    <property type="entry name" value="5_nucleotid_C"/>
    <property type="match status" value="2"/>
</dbReference>
<dbReference type="InterPro" id="IPR006179">
    <property type="entry name" value="5_nucleotidase/apyrase"/>
</dbReference>
<dbReference type="PANTHER" id="PTHR11575:SF24">
    <property type="entry name" value="5'-NUCLEOTIDASE"/>
    <property type="match status" value="1"/>
</dbReference>
<dbReference type="Pfam" id="PF00149">
    <property type="entry name" value="Metallophos"/>
    <property type="match status" value="2"/>
</dbReference>
<evidence type="ECO:0000313" key="4">
    <source>
        <dbReference type="EMBL" id="CAH1205273.1"/>
    </source>
</evidence>
<dbReference type="InterPro" id="IPR004843">
    <property type="entry name" value="Calcineurin-like_PHP"/>
</dbReference>
<evidence type="ECO:0000313" key="5">
    <source>
        <dbReference type="Proteomes" id="UP000838324"/>
    </source>
</evidence>
<comment type="caution">
    <text evidence="4">The sequence shown here is derived from an EMBL/GenBank/DDBJ whole genome shotgun (WGS) entry which is preliminary data.</text>
</comment>
<dbReference type="InterPro" id="IPR036907">
    <property type="entry name" value="5'-Nucleotdase_C_sf"/>
</dbReference>
<reference evidence="4" key="1">
    <citation type="submission" date="2022-01" db="EMBL/GenBank/DDBJ databases">
        <authorList>
            <person name="Criscuolo A."/>
        </authorList>
    </citation>
    <scope>NUCLEOTIDE SEQUENCE</scope>
    <source>
        <strain evidence="4">CIP111892</strain>
    </source>
</reference>
<proteinExistence type="predicted"/>
<protein>
    <submittedName>
        <fullName evidence="4">Trifunctional nucleotide phosphoesterase protein YfkN</fullName>
    </submittedName>
</protein>
<evidence type="ECO:0000256" key="1">
    <source>
        <dbReference type="ARBA" id="ARBA00022729"/>
    </source>
</evidence>
<dbReference type="InterPro" id="IPR006146">
    <property type="entry name" value="5'-Nucleotdase_CS"/>
</dbReference>
<name>A0ABM9C7L9_9BACL</name>
<dbReference type="Proteomes" id="UP000838324">
    <property type="component" value="Unassembled WGS sequence"/>
</dbReference>
<evidence type="ECO:0000259" key="3">
    <source>
        <dbReference type="PROSITE" id="PS51272"/>
    </source>
</evidence>
<evidence type="ECO:0000256" key="2">
    <source>
        <dbReference type="SAM" id="MobiDB-lite"/>
    </source>
</evidence>
<keyword evidence="1" id="KW-0732">Signal</keyword>
<feature type="domain" description="SLH" evidence="3">
    <location>
        <begin position="1250"/>
        <end position="1308"/>
    </location>
</feature>
<organism evidence="4 5">
    <name type="scientific">Paenibacillus auburnensis</name>
    <dbReference type="NCBI Taxonomy" id="2905649"/>
    <lineage>
        <taxon>Bacteria</taxon>
        <taxon>Bacillati</taxon>
        <taxon>Bacillota</taxon>
        <taxon>Bacilli</taxon>
        <taxon>Bacillales</taxon>
        <taxon>Paenibacillaceae</taxon>
        <taxon>Paenibacillus</taxon>
    </lineage>
</organism>
<feature type="region of interest" description="Disordered" evidence="2">
    <location>
        <begin position="1219"/>
        <end position="1244"/>
    </location>
</feature>
<dbReference type="Gene3D" id="3.60.21.10">
    <property type="match status" value="2"/>
</dbReference>
<dbReference type="PROSITE" id="PS00786">
    <property type="entry name" value="5_NUCLEOTIDASE_2"/>
    <property type="match status" value="1"/>
</dbReference>
<dbReference type="Gene3D" id="3.90.780.10">
    <property type="entry name" value="5'-Nucleotidase, C-terminal domain"/>
    <property type="match status" value="2"/>
</dbReference>
<dbReference type="RefSeq" id="WP_236333730.1">
    <property type="nucleotide sequence ID" value="NZ_CAKMMG010000002.1"/>
</dbReference>
<dbReference type="SUPFAM" id="SSF56300">
    <property type="entry name" value="Metallo-dependent phosphatases"/>
    <property type="match status" value="2"/>
</dbReference>
<dbReference type="PROSITE" id="PS51272">
    <property type="entry name" value="SLH"/>
    <property type="match status" value="3"/>
</dbReference>
<dbReference type="InterPro" id="IPR008334">
    <property type="entry name" value="5'-Nucleotdase_C"/>
</dbReference>
<accession>A0ABM9C7L9</accession>
<feature type="compositionally biased region" description="Pro residues" evidence="2">
    <location>
        <begin position="1232"/>
        <end position="1244"/>
    </location>
</feature>
<gene>
    <name evidence="4" type="primary">yfkN</name>
    <name evidence="4" type="ORF">PAECIP111892_02656</name>
</gene>
<dbReference type="InterPro" id="IPR001119">
    <property type="entry name" value="SLH_dom"/>
</dbReference>
<feature type="domain" description="SLH" evidence="3">
    <location>
        <begin position="1376"/>
        <end position="1434"/>
    </location>
</feature>
<sequence>MGERRWNKPVASILATTVLTAQVLGGVFAGSVLGADTAQAAAAEASPVTVDLRLMSTTDVHTNVYGWDYYKNAESLTVGLDRTSTLVKAAREQNSNNLLLDNGDLIQGTPLGTYMAIKSDLLTNDERIHPLIAAMNVMGYDAATFGNHEFNYGLTYLDRTINGSDKDNTGANFDYVNANIYNINGSNKYLPYEIIDKVVKGSDGQNHTVKVGLLGLVTPQIMEWDKANLDGQVKVEDISETAEKFVPEMKAKGADVIIAMAHSGFDASATGEGAENDINQLSKVAGIDAITFSHTHKVFPTNGVDSALDASFKDPATKAPYNNDVAKIDNVNGHINGTPAVQAGYGGGYLGLIDLKIVQNGSAWKVDKDSSKASTVSIAGAKVDPAIDAVTSADHEATKAYVNQPLGKTTAPMNSYFAMVQDDPTVQIVTYAQQRYVSNLINSDPALSEYKDYPILSVGAPFKAGRNGPAEYTEINEGNLTIASASDLYLYDNTLKAIVVNGETVKNWIEMSAGAFNRIKPAISTPQPLLNSGFQVFNFDVIDGVQYTIDVTKNAKYKPDGTINDASSSRVTSVTYGGKPLDLNQKFVVVTNNYRASGGGNFPGVKGSPMIIDSQMENRQVLMDYIREAGTVDPTADGNWSIAPIKGNVNVTFTSSPKATAVLPGNMTDTGVKDAKGFEVYGLNLKETPVKPTQDVEVHLLGINDFHGQLDTTSIMDGKNAGTAAILATYLKEARAKYTNSLLFHNGDSVGASAPVSSLERDEPTHVWMNMMGFDVGTLGNHEFDQGVPALKTQIFGGVDPKNSKITHAGADFDYINANVVDSTYKQPIINPYVIKEVGGVKIGFIGVVTKATPSKVAPSGLVGVNFLSASEEVAAIEKYAKELKQKGVETIIVLAHDPATTKGDATSGFVTTGEAADLAKALPADSPVDVIVAGDNHGYANDTVNGKLVVQAYSYGSAFEDIKLIIDHNTGDVKAKSATVTKTFQEGVTPDPETVALVNKYLALHPELTLPVGTTDGTITRTDVYNNEAALGNLIADAMRQADFGDGVPTADFAFMNPGGIRADLPKGNVSFGDLAKIQPFGNTLVKLKLTGEQIKTLLQQQWAVKADGTPDTKTLQISGLKYTANMYLPVDQRIASLTKADGTPISMTQTYTAVVNNFMAAGGDNYIVLTQDKNPLAGPIDLDVFYDYIVDTFKGGAITAKIEGRITNNVKPPVAIPGGTVTPTATPAPTTSPAPSATPAPTVKPVPSAVPFKDLSKVVWAQEAITSLAAKGILKGLEDGNFAPMKNVTRAEFVTMLVRALNLSNSGPSASFKDVKQGAWYTDSIAAAVQAGLVKGSGNGKFEPGREITREEMAIMIVNALGAQLPKIDTSAALGQFADKSSIASYAQEAVAKLTQAGIVNGVDGGKFAPKAIANRAQAAVIIYRMLNNKAS</sequence>